<reference evidence="3 5" key="2">
    <citation type="submission" date="2015-08" db="EMBL/GenBank/DDBJ databases">
        <title>Enterococcus genome sequence.</title>
        <authorList>
            <person name="Acedo J.Z."/>
            <person name="Vederas J.C."/>
        </authorList>
    </citation>
    <scope>NUCLEOTIDE SEQUENCE [LARGE SCALE GENOMIC DNA]</scope>
    <source>
        <strain evidence="3 5">49</strain>
    </source>
</reference>
<accession>A0A1L8R6I4</accession>
<evidence type="ECO:0000313" key="4">
    <source>
        <dbReference type="Proteomes" id="UP000182835"/>
    </source>
</evidence>
<proteinExistence type="predicted"/>
<dbReference type="AlphaFoldDB" id="A0A1L8R6I4"/>
<dbReference type="OrthoDB" id="2172257at2"/>
<organism evidence="2 4">
    <name type="scientific">Enterococcus canintestini</name>
    <dbReference type="NCBI Taxonomy" id="317010"/>
    <lineage>
        <taxon>Bacteria</taxon>
        <taxon>Bacillati</taxon>
        <taxon>Bacillota</taxon>
        <taxon>Bacilli</taxon>
        <taxon>Lactobacillales</taxon>
        <taxon>Enterococcaceae</taxon>
        <taxon>Enterococcus</taxon>
    </lineage>
</organism>
<dbReference type="EMBL" id="JXKG01000008">
    <property type="protein sequence ID" value="OJG15379.1"/>
    <property type="molecule type" value="Genomic_DNA"/>
</dbReference>
<evidence type="ECO:0000313" key="3">
    <source>
        <dbReference type="EMBL" id="PAB00500.1"/>
    </source>
</evidence>
<protein>
    <recommendedName>
        <fullName evidence="1">Mga helix-turn-helix domain-containing protein</fullName>
    </recommendedName>
</protein>
<keyword evidence="5" id="KW-1185">Reference proteome</keyword>
<dbReference type="Pfam" id="PF05043">
    <property type="entry name" value="Mga"/>
    <property type="match status" value="1"/>
</dbReference>
<dbReference type="Proteomes" id="UP000216797">
    <property type="component" value="Unassembled WGS sequence"/>
</dbReference>
<evidence type="ECO:0000313" key="2">
    <source>
        <dbReference type="EMBL" id="OJG15379.1"/>
    </source>
</evidence>
<dbReference type="RefSeq" id="WP_071864760.1">
    <property type="nucleotide sequence ID" value="NZ_JBHLVQ010000012.1"/>
</dbReference>
<reference evidence="2 4" key="1">
    <citation type="submission" date="2014-12" db="EMBL/GenBank/DDBJ databases">
        <title>Draft genome sequences of 29 type strains of Enterococci.</title>
        <authorList>
            <person name="Zhong Z."/>
            <person name="Sun Z."/>
            <person name="Liu W."/>
            <person name="Zhang W."/>
            <person name="Zhang H."/>
        </authorList>
    </citation>
    <scope>NUCLEOTIDE SEQUENCE [LARGE SCALE GENOMIC DNA]</scope>
    <source>
        <strain evidence="2 4">DSM 21207</strain>
    </source>
</reference>
<feature type="domain" description="Mga helix-turn-helix" evidence="1">
    <location>
        <begin position="83"/>
        <end position="162"/>
    </location>
</feature>
<name>A0A1L8R6I4_9ENTE</name>
<evidence type="ECO:0000259" key="1">
    <source>
        <dbReference type="Pfam" id="PF05043"/>
    </source>
</evidence>
<dbReference type="InterPro" id="IPR007737">
    <property type="entry name" value="Mga_HTH"/>
</dbReference>
<evidence type="ECO:0000313" key="5">
    <source>
        <dbReference type="Proteomes" id="UP000216797"/>
    </source>
</evidence>
<sequence length="483" mass="56849">MLETILLDDPAQNKLMLFKHMLELEQGLYPIHYFEKYTGFSHIKTANLLNQMNQDLFDLETGYVLFTEKEKVQIDGSLPKLHSYRQFLLQNSVPYQVLLATLLQPEMDLKEFGQLTDLSQSSLMRRLKPLVAYLKDKGIRLNCLQMEVTGRESLVRIMYFNFLWMVDFGTELFQYFEKNNFDLHTLLDENDLIYLQYFEQREQIIYQAISLLRTKHGHYIDEPEINHFLYPAALNTRFKQKLAQDGVAETYREREANFVAYMIFYWPQYFSENDPRLPYVRKNYKSLTESKAKAADFLAEMLPYFQNFPRNKQELLLINYQTIFLRQQLFDGKAPKNLDFILESLKVQHPNYEILQGYVANILAAKKSDDLVNLLTLVSLPQVERNEKTDKIKVGIIGFPNHFLLYSLINRIEDLPFVEYSLMNTTSNEQYDAIITCAASLVPANNHQYWIVEGEGSFDATDDFLFRVFKEKQKKQKTALPLS</sequence>
<dbReference type="Proteomes" id="UP000182835">
    <property type="component" value="Unassembled WGS sequence"/>
</dbReference>
<dbReference type="EMBL" id="LHUG01000006">
    <property type="protein sequence ID" value="PAB00500.1"/>
    <property type="molecule type" value="Genomic_DNA"/>
</dbReference>
<comment type="caution">
    <text evidence="2">The sequence shown here is derived from an EMBL/GenBank/DDBJ whole genome shotgun (WGS) entry which is preliminary data.</text>
</comment>
<dbReference type="STRING" id="317010.RU96_GL002430"/>
<gene>
    <name evidence="3" type="ORF">AKL21_08395</name>
    <name evidence="2" type="ORF">RU96_GL002430</name>
</gene>